<comment type="caution">
    <text evidence="3">The sequence shown here is derived from an EMBL/GenBank/DDBJ whole genome shotgun (WGS) entry which is preliminary data.</text>
</comment>
<feature type="compositionally biased region" description="Basic residues" evidence="1">
    <location>
        <begin position="205"/>
        <end position="216"/>
    </location>
</feature>
<accession>A0AAP0N0L1</accession>
<feature type="region of interest" description="Disordered" evidence="1">
    <location>
        <begin position="200"/>
        <end position="363"/>
    </location>
</feature>
<feature type="region of interest" description="Disordered" evidence="1">
    <location>
        <begin position="1"/>
        <end position="184"/>
    </location>
</feature>
<dbReference type="SUPFAM" id="SSF46689">
    <property type="entry name" value="Homeodomain-like"/>
    <property type="match status" value="2"/>
</dbReference>
<proteinExistence type="predicted"/>
<feature type="domain" description="Myb-like" evidence="2">
    <location>
        <begin position="443"/>
        <end position="485"/>
    </location>
</feature>
<feature type="compositionally biased region" description="Basic and acidic residues" evidence="1">
    <location>
        <begin position="96"/>
        <end position="114"/>
    </location>
</feature>
<dbReference type="EMBL" id="JBCGBO010000002">
    <property type="protein sequence ID" value="KAK9223472.1"/>
    <property type="molecule type" value="Genomic_DNA"/>
</dbReference>
<dbReference type="InterPro" id="IPR009057">
    <property type="entry name" value="Homeodomain-like_sf"/>
</dbReference>
<organism evidence="3 4">
    <name type="scientific">Citrus x changshan-huyou</name>
    <dbReference type="NCBI Taxonomy" id="2935761"/>
    <lineage>
        <taxon>Eukaryota</taxon>
        <taxon>Viridiplantae</taxon>
        <taxon>Streptophyta</taxon>
        <taxon>Embryophyta</taxon>
        <taxon>Tracheophyta</taxon>
        <taxon>Spermatophyta</taxon>
        <taxon>Magnoliopsida</taxon>
        <taxon>eudicotyledons</taxon>
        <taxon>Gunneridae</taxon>
        <taxon>Pentapetalae</taxon>
        <taxon>rosids</taxon>
        <taxon>malvids</taxon>
        <taxon>Sapindales</taxon>
        <taxon>Rutaceae</taxon>
        <taxon>Aurantioideae</taxon>
        <taxon>Citrus</taxon>
    </lineage>
</organism>
<feature type="compositionally biased region" description="Acidic residues" evidence="1">
    <location>
        <begin position="15"/>
        <end position="24"/>
    </location>
</feature>
<dbReference type="AlphaFoldDB" id="A0AAP0N0L1"/>
<reference evidence="3 4" key="1">
    <citation type="submission" date="2024-05" db="EMBL/GenBank/DDBJ databases">
        <title>Haplotype-resolved chromosome-level genome assembly of Huyou (Citrus changshanensis).</title>
        <authorList>
            <person name="Miao C."/>
            <person name="Chen W."/>
            <person name="Wu Y."/>
            <person name="Wang L."/>
            <person name="Zhao S."/>
            <person name="Grierson D."/>
            <person name="Xu C."/>
            <person name="Chen K."/>
        </authorList>
    </citation>
    <scope>NUCLEOTIDE SEQUENCE [LARGE SCALE GENOMIC DNA]</scope>
    <source>
        <strain evidence="3">01-14</strain>
        <tissue evidence="3">Leaf</tissue>
    </source>
</reference>
<gene>
    <name evidence="3" type="ORF">WN944_011916</name>
</gene>
<dbReference type="SMART" id="SM00717">
    <property type="entry name" value="SANT"/>
    <property type="match status" value="3"/>
</dbReference>
<feature type="domain" description="Myb-like" evidence="2">
    <location>
        <begin position="486"/>
        <end position="554"/>
    </location>
</feature>
<dbReference type="PANTHER" id="PTHR47430">
    <property type="entry name" value="GB|AAC33480.1"/>
    <property type="match status" value="1"/>
</dbReference>
<keyword evidence="4" id="KW-1185">Reference proteome</keyword>
<feature type="compositionally biased region" description="Basic residues" evidence="1">
    <location>
        <begin position="162"/>
        <end position="172"/>
    </location>
</feature>
<feature type="compositionally biased region" description="Acidic residues" evidence="1">
    <location>
        <begin position="223"/>
        <end position="233"/>
    </location>
</feature>
<feature type="domain" description="Myb-like" evidence="2">
    <location>
        <begin position="556"/>
        <end position="609"/>
    </location>
</feature>
<evidence type="ECO:0000259" key="2">
    <source>
        <dbReference type="PROSITE" id="PS50090"/>
    </source>
</evidence>
<name>A0AAP0N0L1_9ROSI</name>
<dbReference type="InterPro" id="IPR001005">
    <property type="entry name" value="SANT/Myb"/>
</dbReference>
<feature type="compositionally biased region" description="Basic and acidic residues" evidence="1">
    <location>
        <begin position="66"/>
        <end position="75"/>
    </location>
</feature>
<dbReference type="Pfam" id="PF13921">
    <property type="entry name" value="Myb_DNA-bind_6"/>
    <property type="match status" value="1"/>
</dbReference>
<dbReference type="Proteomes" id="UP001428341">
    <property type="component" value="Unassembled WGS sequence"/>
</dbReference>
<dbReference type="PANTHER" id="PTHR47430:SF4">
    <property type="entry name" value="GB|AAC33480.1"/>
    <property type="match status" value="1"/>
</dbReference>
<dbReference type="Gene3D" id="1.10.10.60">
    <property type="entry name" value="Homeodomain-like"/>
    <property type="match status" value="2"/>
</dbReference>
<evidence type="ECO:0000256" key="1">
    <source>
        <dbReference type="SAM" id="MobiDB-lite"/>
    </source>
</evidence>
<sequence length="649" mass="74956">MGKRTTGKKNKNDETDADTLEEEVINSRIRHEVSDNDVEFRATPNDVVAEDDVDVKRQKKNKKKKRDEIRGHDVELCAVSKNEVALRDGKKRKNKQRNEDGGNDSGLREGRIEDLVESNADEAESKKKEKMKKKKLPEDGSDGAESSVNQSKAVIDIDVHVHKEKKKKKCKKRQEVSCDDDEFGSTLNETVVEGDVDVNTENKKDRKKKKKKKRKLEIKEDEIVLEGDVDMNTENEKDGKKKKKRKLGINEAKKNKDERFNNEDEVSGVLNQGLKHHLELEENTSLHKQKNDLEEEGENNKKKKAMSMGKHSGGDKKVSRTKKGVKPNDPSESSAQKERPKKVSFSDHVQVVPSSEAKSDKNDGFVRGKRFSLEEDEMIKKAVINYIEAHRLGEDGLNMVLHCRSYPEIKHCWKEIGAALPWRPCESIYYRAHILFERDENRKWTPEELELVRKFYEKHGSDWKTMADTLGKHRFHVKDAWRRIKLPNQKKGQWSQEEYQKLFDLVNMDLRMKASEEKRTKHGMLRDNISWEAISEKLSTRTNAICCMKWYDQLTSPMVAEGKWADTDDFHLVNALSGLDACCMDDVDWDNLLEPRSGTFCRKRWNQMVKHLGTDGNKSFPEQVEILSTRYCPDVLEARLAYNSKGTTV</sequence>
<evidence type="ECO:0000313" key="4">
    <source>
        <dbReference type="Proteomes" id="UP001428341"/>
    </source>
</evidence>
<dbReference type="PROSITE" id="PS50090">
    <property type="entry name" value="MYB_LIKE"/>
    <property type="match status" value="3"/>
</dbReference>
<feature type="compositionally biased region" description="Basic and acidic residues" evidence="1">
    <location>
        <begin position="251"/>
        <end position="262"/>
    </location>
</feature>
<feature type="compositionally biased region" description="Basic and acidic residues" evidence="1">
    <location>
        <begin position="29"/>
        <end position="40"/>
    </location>
</feature>
<evidence type="ECO:0000313" key="3">
    <source>
        <dbReference type="EMBL" id="KAK9223472.1"/>
    </source>
</evidence>
<protein>
    <recommendedName>
        <fullName evidence="2">Myb-like domain-containing protein</fullName>
    </recommendedName>
</protein>